<dbReference type="OrthoDB" id="5679377at2"/>
<proteinExistence type="predicted"/>
<dbReference type="RefSeq" id="WP_119535070.1">
    <property type="nucleotide sequence ID" value="NZ_NRJF01000185.1"/>
</dbReference>
<reference evidence="1 2" key="1">
    <citation type="submission" date="2017-08" db="EMBL/GenBank/DDBJ databases">
        <title>Reclassification of Bisgaard taxon 37 and 44.</title>
        <authorList>
            <person name="Christensen H."/>
        </authorList>
    </citation>
    <scope>NUCLEOTIDE SEQUENCE [LARGE SCALE GENOMIC DNA]</scope>
    <source>
        <strain evidence="1 2">EEAB3T1</strain>
    </source>
</reference>
<dbReference type="AlphaFoldDB" id="A0A3A1Y907"/>
<name>A0A3A1Y907_9GAMM</name>
<evidence type="ECO:0000313" key="2">
    <source>
        <dbReference type="Proteomes" id="UP000265964"/>
    </source>
</evidence>
<sequence length="191" mass="22619">MQNLISLIENLESEPKLQEFTNCFSYLNSLQQLDKAQIALFEKISKAHGINYEQSITKLIEQVDNCLPKVEVKFQEIYNHHLLRFVLLKNKHNSIILEGYTFLDLSQDLQLSQTLTSLLYEKIQVPLGIWLFQQDFTASDFQYFVINDHQILRLRSFLINCRQYVHKDIFTTLHLVEIFNLSNFSPYLEQK</sequence>
<evidence type="ECO:0008006" key="3">
    <source>
        <dbReference type="Google" id="ProtNLM"/>
    </source>
</evidence>
<evidence type="ECO:0000313" key="1">
    <source>
        <dbReference type="EMBL" id="RIY33806.1"/>
    </source>
</evidence>
<comment type="caution">
    <text evidence="1">The sequence shown here is derived from an EMBL/GenBank/DDBJ whole genome shotgun (WGS) entry which is preliminary data.</text>
</comment>
<dbReference type="Proteomes" id="UP000265964">
    <property type="component" value="Unassembled WGS sequence"/>
</dbReference>
<keyword evidence="2" id="KW-1185">Reference proteome</keyword>
<gene>
    <name evidence="1" type="ORF">CKF59_06130</name>
</gene>
<accession>A0A3A1Y907</accession>
<organism evidence="1 2">
    <name type="scientific">Psittacicella gerlachiana</name>
    <dbReference type="NCBI Taxonomy" id="2028574"/>
    <lineage>
        <taxon>Bacteria</taxon>
        <taxon>Pseudomonadati</taxon>
        <taxon>Pseudomonadota</taxon>
        <taxon>Gammaproteobacteria</taxon>
        <taxon>Pasteurellales</taxon>
        <taxon>Psittacicellaceae</taxon>
        <taxon>Psittacicella</taxon>
    </lineage>
</organism>
<dbReference type="EMBL" id="NRJF01000185">
    <property type="protein sequence ID" value="RIY33806.1"/>
    <property type="molecule type" value="Genomic_DNA"/>
</dbReference>
<protein>
    <recommendedName>
        <fullName evidence="3">Chorismate lyase</fullName>
    </recommendedName>
</protein>